<dbReference type="InterPro" id="IPR000215">
    <property type="entry name" value="Serpin_fam"/>
</dbReference>
<gene>
    <name evidence="4" type="ORF">AAG747_10360</name>
</gene>
<proteinExistence type="inferred from homology"/>
<evidence type="ECO:0000313" key="4">
    <source>
        <dbReference type="EMBL" id="MEN7548311.1"/>
    </source>
</evidence>
<dbReference type="SMART" id="SM00093">
    <property type="entry name" value="SERPIN"/>
    <property type="match status" value="1"/>
</dbReference>
<feature type="signal peptide" evidence="2">
    <location>
        <begin position="1"/>
        <end position="17"/>
    </location>
</feature>
<reference evidence="4 5" key="1">
    <citation type="submission" date="2024-04" db="EMBL/GenBank/DDBJ databases">
        <title>Novel genus in family Flammeovirgaceae.</title>
        <authorList>
            <person name="Nguyen T.H."/>
            <person name="Vuong T.Q."/>
            <person name="Le H."/>
            <person name="Kim S.-G."/>
        </authorList>
    </citation>
    <scope>NUCLEOTIDE SEQUENCE [LARGE SCALE GENOMIC DNA]</scope>
    <source>
        <strain evidence="4 5">JCM 23209</strain>
    </source>
</reference>
<accession>A0AAW9S5G4</accession>
<feature type="domain" description="Serpin" evidence="3">
    <location>
        <begin position="52"/>
        <end position="409"/>
    </location>
</feature>
<comment type="caution">
    <text evidence="4">The sequence shown here is derived from an EMBL/GenBank/DDBJ whole genome shotgun (WGS) entry which is preliminary data.</text>
</comment>
<dbReference type="AlphaFoldDB" id="A0AAW9S5G4"/>
<keyword evidence="5" id="KW-1185">Reference proteome</keyword>
<comment type="similarity">
    <text evidence="1">Belongs to the serpin family.</text>
</comment>
<dbReference type="CDD" id="cd19588">
    <property type="entry name" value="serpin_miropin-like"/>
    <property type="match status" value="1"/>
</dbReference>
<dbReference type="GO" id="GO:0005615">
    <property type="term" value="C:extracellular space"/>
    <property type="evidence" value="ECO:0007669"/>
    <property type="project" value="InterPro"/>
</dbReference>
<dbReference type="Gene3D" id="2.30.39.10">
    <property type="entry name" value="Alpha-1-antitrypsin, domain 1"/>
    <property type="match status" value="1"/>
</dbReference>
<evidence type="ECO:0000256" key="2">
    <source>
        <dbReference type="SAM" id="SignalP"/>
    </source>
</evidence>
<name>A0AAW9S5G4_9BACT</name>
<dbReference type="PROSITE" id="PS00284">
    <property type="entry name" value="SERPIN"/>
    <property type="match status" value="1"/>
</dbReference>
<dbReference type="RefSeq" id="WP_346821090.1">
    <property type="nucleotide sequence ID" value="NZ_JBDKWZ010000005.1"/>
</dbReference>
<dbReference type="InterPro" id="IPR042185">
    <property type="entry name" value="Serpin_sf_2"/>
</dbReference>
<feature type="chain" id="PRO_5044015756" evidence="2">
    <location>
        <begin position="18"/>
        <end position="410"/>
    </location>
</feature>
<dbReference type="InterPro" id="IPR023795">
    <property type="entry name" value="Serpin_CS"/>
</dbReference>
<dbReference type="GO" id="GO:0004867">
    <property type="term" value="F:serine-type endopeptidase inhibitor activity"/>
    <property type="evidence" value="ECO:0007669"/>
    <property type="project" value="InterPro"/>
</dbReference>
<dbReference type="EMBL" id="JBDKWZ010000005">
    <property type="protein sequence ID" value="MEN7548311.1"/>
    <property type="molecule type" value="Genomic_DNA"/>
</dbReference>
<dbReference type="PANTHER" id="PTHR11461:SF211">
    <property type="entry name" value="GH10112P-RELATED"/>
    <property type="match status" value="1"/>
</dbReference>
<dbReference type="SUPFAM" id="SSF56574">
    <property type="entry name" value="Serpins"/>
    <property type="match status" value="1"/>
</dbReference>
<evidence type="ECO:0000256" key="1">
    <source>
        <dbReference type="RuleBase" id="RU000411"/>
    </source>
</evidence>
<dbReference type="PANTHER" id="PTHR11461">
    <property type="entry name" value="SERINE PROTEASE INHIBITOR, SERPIN"/>
    <property type="match status" value="1"/>
</dbReference>
<evidence type="ECO:0000313" key="5">
    <source>
        <dbReference type="Proteomes" id="UP001403385"/>
    </source>
</evidence>
<keyword evidence="2" id="KW-0732">Signal</keyword>
<dbReference type="Proteomes" id="UP001403385">
    <property type="component" value="Unassembled WGS sequence"/>
</dbReference>
<dbReference type="Pfam" id="PF00079">
    <property type="entry name" value="Serpin"/>
    <property type="match status" value="1"/>
</dbReference>
<sequence>MKTLMLYCLWLPFTIMACKNNSMNPEEDNRPNLRTLSSQEKEIVSSSNAFAFDLFQALEAQEEGKNLFFSPLSVGFALHMAINGASGETKENMKEVLGQHTLSDLQANQAVKDLTELLLSMDKKTCLDIANSVWYDDQLTLRDDFSERLEAYFDGKIAGLDFKSPTAKETINQWVEEKTQEKIKQLVSEVKESDRMFLINAIYFKAQWAQQFDKEKTAHSEFTLENGQVKEVPMMSAKSTKLSLYQDERFQLVEIPYGNGQFSMTVLLPQKGHTTQEIMELLNEESLKNWLNQSTTVEKSLYLPRFKMAYKVKLNTVLESMGMALPFSEQADFSGFFREATGQQLRIDRVIHQSFIEVDEEGTEAAAATNTGVGVTSINLPVMINRPFVFLIREKHSGSVLFAGKLMDPS</sequence>
<dbReference type="Gene3D" id="3.30.497.10">
    <property type="entry name" value="Antithrombin, subunit I, domain 2"/>
    <property type="match status" value="1"/>
</dbReference>
<evidence type="ECO:0000259" key="3">
    <source>
        <dbReference type="SMART" id="SM00093"/>
    </source>
</evidence>
<protein>
    <submittedName>
        <fullName evidence="4">Serpin family protein</fullName>
    </submittedName>
</protein>
<dbReference type="InterPro" id="IPR036186">
    <property type="entry name" value="Serpin_sf"/>
</dbReference>
<dbReference type="InterPro" id="IPR042178">
    <property type="entry name" value="Serpin_sf_1"/>
</dbReference>
<organism evidence="4 5">
    <name type="scientific">Rapidithrix thailandica</name>
    <dbReference type="NCBI Taxonomy" id="413964"/>
    <lineage>
        <taxon>Bacteria</taxon>
        <taxon>Pseudomonadati</taxon>
        <taxon>Bacteroidota</taxon>
        <taxon>Cytophagia</taxon>
        <taxon>Cytophagales</taxon>
        <taxon>Flammeovirgaceae</taxon>
        <taxon>Rapidithrix</taxon>
    </lineage>
</organism>
<dbReference type="PROSITE" id="PS51257">
    <property type="entry name" value="PROKAR_LIPOPROTEIN"/>
    <property type="match status" value="1"/>
</dbReference>
<dbReference type="InterPro" id="IPR023796">
    <property type="entry name" value="Serpin_dom"/>
</dbReference>